<dbReference type="EMBL" id="VDFG01000260">
    <property type="protein sequence ID" value="MBA4464948.1"/>
    <property type="molecule type" value="Genomic_DNA"/>
</dbReference>
<organism evidence="1 2">
    <name type="scientific">Cylindrospermopsis raciborskii CS-506_A</name>
    <dbReference type="NCBI Taxonomy" id="2585140"/>
    <lineage>
        <taxon>Bacteria</taxon>
        <taxon>Bacillati</taxon>
        <taxon>Cyanobacteriota</taxon>
        <taxon>Cyanophyceae</taxon>
        <taxon>Nostocales</taxon>
        <taxon>Aphanizomenonaceae</taxon>
        <taxon>Cylindrospermopsis</taxon>
    </lineage>
</organism>
<reference evidence="1 2" key="1">
    <citation type="journal article" date="2020" name="J. Appl. Phycol.">
        <title>Morphological changes and genome evolution in Raphidiopsis raciborskii CS-506 after 23 years in culture.</title>
        <authorList>
            <person name="Willis A."/>
            <person name="Bent S.J."/>
            <person name="Jameson I.D."/>
        </authorList>
    </citation>
    <scope>NUCLEOTIDE SEQUENCE [LARGE SCALE GENOMIC DNA]</scope>
    <source>
        <strain evidence="1 2">CS-506_A</strain>
    </source>
</reference>
<comment type="caution">
    <text evidence="1">The sequence shown here is derived from an EMBL/GenBank/DDBJ whole genome shotgun (WGS) entry which is preliminary data.</text>
</comment>
<accession>A0A838WE92</accession>
<feature type="non-terminal residue" evidence="1">
    <location>
        <position position="1"/>
    </location>
</feature>
<proteinExistence type="predicted"/>
<protein>
    <submittedName>
        <fullName evidence="1">Uncharacterized protein</fullName>
    </submittedName>
</protein>
<dbReference type="Proteomes" id="UP000538075">
    <property type="component" value="Unassembled WGS sequence"/>
</dbReference>
<name>A0A838WE92_9CYAN</name>
<evidence type="ECO:0000313" key="2">
    <source>
        <dbReference type="Proteomes" id="UP000538075"/>
    </source>
</evidence>
<dbReference type="AlphaFoldDB" id="A0A838WE92"/>
<evidence type="ECO:0000313" key="1">
    <source>
        <dbReference type="EMBL" id="MBA4464948.1"/>
    </source>
</evidence>
<feature type="non-terminal residue" evidence="1">
    <location>
        <position position="87"/>
    </location>
</feature>
<gene>
    <name evidence="1" type="ORF">FHK98_03645</name>
</gene>
<sequence>NGLPVCWAFDVEALVKPERFQVIKPASQKARDGINRAIAAGSRVVRNAVNIDEAALKSALRSLANSSQVRQEAVETIINGLNNKDVT</sequence>